<evidence type="ECO:0000313" key="2">
    <source>
        <dbReference type="EMBL" id="TBF19615.1"/>
    </source>
</evidence>
<dbReference type="AlphaFoldDB" id="A0AAE8U490"/>
<reference evidence="2 3" key="1">
    <citation type="submission" date="2019-02" db="EMBL/GenBank/DDBJ databases">
        <title>The genomic architecture of introgression among sibling species of bacteria.</title>
        <authorList>
            <person name="Cavassim M.I.A."/>
            <person name="Moeskjaer S."/>
            <person name="Moslemi C."/>
            <person name="Fields B."/>
            <person name="Bachmann A."/>
            <person name="Vilhjalmsson B."/>
            <person name="Schierup M.H."/>
            <person name="Young J.P.W."/>
            <person name="Andersen S.U."/>
        </authorList>
    </citation>
    <scope>NUCLEOTIDE SEQUENCE [LARGE SCALE GENOMIC DNA]</scope>
    <source>
        <strain evidence="2 3">SM42</strain>
    </source>
</reference>
<feature type="region of interest" description="Disordered" evidence="1">
    <location>
        <begin position="1"/>
        <end position="88"/>
    </location>
</feature>
<proteinExistence type="predicted"/>
<feature type="compositionally biased region" description="Polar residues" evidence="1">
    <location>
        <begin position="66"/>
        <end position="88"/>
    </location>
</feature>
<evidence type="ECO:0000313" key="3">
    <source>
        <dbReference type="Proteomes" id="UP000291892"/>
    </source>
</evidence>
<name>A0AAE8U490_9HYPH</name>
<comment type="caution">
    <text evidence="2">The sequence shown here is derived from an EMBL/GenBank/DDBJ whole genome shotgun (WGS) entry which is preliminary data.</text>
</comment>
<sequence length="88" mass="8950">MSVRECLPAPVAPPSRASGPSANAKESLILRCPAGASKDEAGVPASDGCRERRPQSPTVNPHAEGSINSRGGSISLRSTGRRLSSAAV</sequence>
<accession>A0AAE8U490</accession>
<dbReference type="Proteomes" id="UP000291892">
    <property type="component" value="Unassembled WGS sequence"/>
</dbReference>
<gene>
    <name evidence="2" type="ORF">ELG94_15420</name>
</gene>
<organism evidence="2 3">
    <name type="scientific">Rhizobium ruizarguesonis</name>
    <dbReference type="NCBI Taxonomy" id="2081791"/>
    <lineage>
        <taxon>Bacteria</taxon>
        <taxon>Pseudomonadati</taxon>
        <taxon>Pseudomonadota</taxon>
        <taxon>Alphaproteobacteria</taxon>
        <taxon>Hyphomicrobiales</taxon>
        <taxon>Rhizobiaceae</taxon>
        <taxon>Rhizobium/Agrobacterium group</taxon>
        <taxon>Rhizobium</taxon>
    </lineage>
</organism>
<evidence type="ECO:0000256" key="1">
    <source>
        <dbReference type="SAM" id="MobiDB-lite"/>
    </source>
</evidence>
<dbReference type="EMBL" id="SIKX01000001">
    <property type="protein sequence ID" value="TBF19615.1"/>
    <property type="molecule type" value="Genomic_DNA"/>
</dbReference>
<protein>
    <submittedName>
        <fullName evidence="2">Uncharacterized protein</fullName>
    </submittedName>
</protein>